<name>A0A7E4VQP9_PANRE</name>
<evidence type="ECO:0000313" key="3">
    <source>
        <dbReference type="WBParaSite" id="Pan_g23809.t1"/>
    </source>
</evidence>
<proteinExistence type="predicted"/>
<dbReference type="GO" id="GO:0005737">
    <property type="term" value="C:cytoplasm"/>
    <property type="evidence" value="ECO:0007669"/>
    <property type="project" value="TreeGrafter"/>
</dbReference>
<dbReference type="Proteomes" id="UP000492821">
    <property type="component" value="Unassembled WGS sequence"/>
</dbReference>
<dbReference type="PANTHER" id="PTHR13410">
    <property type="entry name" value="PROTEIN PBDC1"/>
    <property type="match status" value="1"/>
</dbReference>
<accession>A0A7E4VQP9</accession>
<evidence type="ECO:0000313" key="2">
    <source>
        <dbReference type="Proteomes" id="UP000492821"/>
    </source>
</evidence>
<dbReference type="PANTHER" id="PTHR13410:SF9">
    <property type="entry name" value="PROTEIN PBDC1"/>
    <property type="match status" value="1"/>
</dbReference>
<dbReference type="Gene3D" id="1.10.3560.10">
    <property type="entry name" value="yst0336 like domain"/>
    <property type="match status" value="1"/>
</dbReference>
<dbReference type="InterPro" id="IPR021148">
    <property type="entry name" value="Polysacc_synth_dom"/>
</dbReference>
<protein>
    <submittedName>
        <fullName evidence="3">Polysacc_synt_4 domain-containing protein</fullName>
    </submittedName>
</protein>
<reference evidence="2" key="1">
    <citation type="journal article" date="2013" name="Genetics">
        <title>The draft genome and transcriptome of Panagrellus redivivus are shaped by the harsh demands of a free-living lifestyle.</title>
        <authorList>
            <person name="Srinivasan J."/>
            <person name="Dillman A.R."/>
            <person name="Macchietto M.G."/>
            <person name="Heikkinen L."/>
            <person name="Lakso M."/>
            <person name="Fracchia K.M."/>
            <person name="Antoshechkin I."/>
            <person name="Mortazavi A."/>
            <person name="Wong G."/>
            <person name="Sternberg P.W."/>
        </authorList>
    </citation>
    <scope>NUCLEOTIDE SEQUENCE [LARGE SCALE GENOMIC DNA]</scope>
    <source>
        <strain evidence="2">MT8872</strain>
    </source>
</reference>
<dbReference type="AlphaFoldDB" id="A0A7E4VQP9"/>
<dbReference type="WBParaSite" id="Pan_g23809.t1">
    <property type="protein sequence ID" value="Pan_g23809.t1"/>
    <property type="gene ID" value="Pan_g23809"/>
</dbReference>
<dbReference type="InterPro" id="IPR023139">
    <property type="entry name" value="PBDC1-like_dom_sf"/>
</dbReference>
<sequence length="161" mass="18283">MADLATQLNDDGDNYINDPSLEFAWVMQATEKASIHMNVIMAVDTRKLKLTKDQDEIYAKFREMFPNLDVRSVDENELKADNKATWAEFCKHFETVDDYNFGTIMRIKADGIYNSENTIICPKIIFLAVEGARNVEGINEEAKPIYVAKHKAEQDGSGQVL</sequence>
<dbReference type="InterPro" id="IPR008476">
    <property type="entry name" value="PBDC1_metazoa/fungi"/>
</dbReference>
<dbReference type="Pfam" id="PF04669">
    <property type="entry name" value="PBDC1"/>
    <property type="match status" value="1"/>
</dbReference>
<evidence type="ECO:0000259" key="1">
    <source>
        <dbReference type="Pfam" id="PF04669"/>
    </source>
</evidence>
<reference evidence="3" key="2">
    <citation type="submission" date="2020-10" db="UniProtKB">
        <authorList>
            <consortium name="WormBaseParasite"/>
        </authorList>
    </citation>
    <scope>IDENTIFICATION</scope>
</reference>
<keyword evidence="2" id="KW-1185">Reference proteome</keyword>
<feature type="domain" description="Polysaccharide biosynthesis" evidence="1">
    <location>
        <begin position="21"/>
        <end position="142"/>
    </location>
</feature>
<organism evidence="2 3">
    <name type="scientific">Panagrellus redivivus</name>
    <name type="common">Microworm</name>
    <dbReference type="NCBI Taxonomy" id="6233"/>
    <lineage>
        <taxon>Eukaryota</taxon>
        <taxon>Metazoa</taxon>
        <taxon>Ecdysozoa</taxon>
        <taxon>Nematoda</taxon>
        <taxon>Chromadorea</taxon>
        <taxon>Rhabditida</taxon>
        <taxon>Tylenchina</taxon>
        <taxon>Panagrolaimomorpha</taxon>
        <taxon>Panagrolaimoidea</taxon>
        <taxon>Panagrolaimidae</taxon>
        <taxon>Panagrellus</taxon>
    </lineage>
</organism>